<reference evidence="1 2" key="1">
    <citation type="journal article" date="2023" name="ISME J.">
        <title>Cultivation and genomic characterization of novel and ubiquitous marine nitrite-oxidizing bacteria from the Nitrospirales.</title>
        <authorList>
            <person name="Mueller A.J."/>
            <person name="Daebeler A."/>
            <person name="Herbold C.W."/>
            <person name="Kirkegaard R.H."/>
            <person name="Daims H."/>
        </authorList>
    </citation>
    <scope>NUCLEOTIDE SEQUENCE [LARGE SCALE GENOMIC DNA]</scope>
    <source>
        <strain evidence="1 2">EB</strain>
    </source>
</reference>
<evidence type="ECO:0000313" key="2">
    <source>
        <dbReference type="Proteomes" id="UP001250932"/>
    </source>
</evidence>
<gene>
    <name evidence="1" type="ORF">PPG34_08775</name>
</gene>
<proteinExistence type="predicted"/>
<organism evidence="1 2">
    <name type="scientific">Candidatus Nitronereus thalassa</name>
    <dbReference type="NCBI Taxonomy" id="3020898"/>
    <lineage>
        <taxon>Bacteria</taxon>
        <taxon>Pseudomonadati</taxon>
        <taxon>Nitrospirota</taxon>
        <taxon>Nitrospiria</taxon>
        <taxon>Nitrospirales</taxon>
        <taxon>Nitrospiraceae</taxon>
        <taxon>Candidatus Nitronereus</taxon>
    </lineage>
</organism>
<comment type="caution">
    <text evidence="1">The sequence shown here is derived from an EMBL/GenBank/DDBJ whole genome shotgun (WGS) entry which is preliminary data.</text>
</comment>
<dbReference type="RefSeq" id="WP_313832854.1">
    <property type="nucleotide sequence ID" value="NZ_JAQOUE010000001.1"/>
</dbReference>
<name>A0ABU3K7M9_9BACT</name>
<accession>A0ABU3K7M9</accession>
<sequence length="274" mass="30913">MKLIFKLASIKTMAQMPAFCRNCGNIFSSGFGGVGTNISFLSCYSGYCPNCGSMGYVPDGTYDLTQRAIALVSGPGSTLADLKKFSNFLEDAQTRQLSRENLEKEVKDKHPKFTPLIDSLKPKSPSDWDIYFKWLRFIILSYLLSTLSLCQGETNLNKTPPSLPSTILVNNAIALASERSVPLMEMICDRTFQNENIQIDQHHYERCIFRNCKLIYRGGTYHLISCEFHNCAPFLDGPAGNTIQFMANFYKIGYRDQLEKLFEHIRQGNGFNGT</sequence>
<dbReference type="Proteomes" id="UP001250932">
    <property type="component" value="Unassembled WGS sequence"/>
</dbReference>
<dbReference type="EMBL" id="JAQOUE010000001">
    <property type="protein sequence ID" value="MDT7042445.1"/>
    <property type="molecule type" value="Genomic_DNA"/>
</dbReference>
<evidence type="ECO:0000313" key="1">
    <source>
        <dbReference type="EMBL" id="MDT7042445.1"/>
    </source>
</evidence>
<protein>
    <submittedName>
        <fullName evidence="1">Uncharacterized protein</fullName>
    </submittedName>
</protein>
<keyword evidence="2" id="KW-1185">Reference proteome</keyword>